<sequence length="520" mass="56459">MSTAPPATAGRVDTLPAPGPRATAGVPFAAVSVGVIAVVFAVACALTTGRYGYFGDELYFLAAGHHPAFGYVDQPPGVPLLAAAMQALFPESLNALRAPSLLAAVGYIVLSALSARELGATRLTQACVAGVAALTPHLVASAHLLVTYSFDQTMWAWVVWLLLRWARRHHAGEPANSTLVAAGVVTAVAVQFKLLIPVLWLVVLPVAILFGPRRLPLRPGLWAGGAIAVLSVLPGVWWQARHGWPQLAMGRVIDSETGNAWTFLNASVNQLGPAGTVLALLGLCGLLVSPKLRPYRFLGVTALVVTLVFILISGRSYYTAGLYAVLFGAGAVVVQQWWWRLDASRHRWSRWSLPLVALGCCALSLSTAVNTLPLTPVSRVSPRNVVVTASLGWPGITEQVARVYRELPDDSVPSAVVTHDYWSAGALHHYGPERGVSEVYSPSRGFWYFGRPDEAVRRVVYLGGDPQRLRRLFGTVRKAGAIETDPAFRTYYDNMRIWVLRDPKLPWSQIWPRLHHMSLW</sequence>
<feature type="transmembrane region" description="Helical" evidence="8">
    <location>
        <begin position="271"/>
        <end position="288"/>
    </location>
</feature>
<reference evidence="11" key="1">
    <citation type="submission" date="2016-10" db="EMBL/GenBank/DDBJ databases">
        <authorList>
            <person name="Varghese N."/>
            <person name="Submissions S."/>
        </authorList>
    </citation>
    <scope>NUCLEOTIDE SEQUENCE [LARGE SCALE GENOMIC DNA]</scope>
    <source>
        <strain evidence="11">DSM 45460</strain>
    </source>
</reference>
<feature type="transmembrane region" description="Helical" evidence="8">
    <location>
        <begin position="28"/>
        <end position="48"/>
    </location>
</feature>
<evidence type="ECO:0000256" key="3">
    <source>
        <dbReference type="ARBA" id="ARBA00022676"/>
    </source>
</evidence>
<feature type="domain" description="Glycosyltransferase RgtA/B/C/D-like" evidence="9">
    <location>
        <begin position="73"/>
        <end position="238"/>
    </location>
</feature>
<dbReference type="InterPro" id="IPR038731">
    <property type="entry name" value="RgtA/B/C-like"/>
</dbReference>
<feature type="transmembrane region" description="Helical" evidence="8">
    <location>
        <begin position="295"/>
        <end position="314"/>
    </location>
</feature>
<evidence type="ECO:0000256" key="4">
    <source>
        <dbReference type="ARBA" id="ARBA00022679"/>
    </source>
</evidence>
<dbReference type="GO" id="GO:0009103">
    <property type="term" value="P:lipopolysaccharide biosynthetic process"/>
    <property type="evidence" value="ECO:0007669"/>
    <property type="project" value="UniProtKB-ARBA"/>
</dbReference>
<protein>
    <submittedName>
        <fullName evidence="10">Dolichyl-phosphate-mannose-protein mannosyltransferase</fullName>
    </submittedName>
</protein>
<evidence type="ECO:0000256" key="5">
    <source>
        <dbReference type="ARBA" id="ARBA00022692"/>
    </source>
</evidence>
<keyword evidence="7 8" id="KW-0472">Membrane</keyword>
<dbReference type="InterPro" id="IPR050297">
    <property type="entry name" value="LipidA_mod_glycosyltrf_83"/>
</dbReference>
<dbReference type="GO" id="GO:0005886">
    <property type="term" value="C:plasma membrane"/>
    <property type="evidence" value="ECO:0007669"/>
    <property type="project" value="UniProtKB-SubCell"/>
</dbReference>
<dbReference type="Proteomes" id="UP000199213">
    <property type="component" value="Unassembled WGS sequence"/>
</dbReference>
<proteinExistence type="predicted"/>
<gene>
    <name evidence="10" type="ORF">SAMN04487820_103210</name>
</gene>
<evidence type="ECO:0000256" key="6">
    <source>
        <dbReference type="ARBA" id="ARBA00022989"/>
    </source>
</evidence>
<feature type="transmembrane region" description="Helical" evidence="8">
    <location>
        <begin position="351"/>
        <end position="369"/>
    </location>
</feature>
<comment type="subcellular location">
    <subcellularLocation>
        <location evidence="1">Cell membrane</location>
        <topology evidence="1">Multi-pass membrane protein</topology>
    </subcellularLocation>
</comment>
<evidence type="ECO:0000256" key="2">
    <source>
        <dbReference type="ARBA" id="ARBA00022475"/>
    </source>
</evidence>
<evidence type="ECO:0000256" key="1">
    <source>
        <dbReference type="ARBA" id="ARBA00004651"/>
    </source>
</evidence>
<dbReference type="AlphaFoldDB" id="A0A1G8Y389"/>
<evidence type="ECO:0000256" key="8">
    <source>
        <dbReference type="SAM" id="Phobius"/>
    </source>
</evidence>
<accession>A0A1G8Y389</accession>
<keyword evidence="4 10" id="KW-0808">Transferase</keyword>
<feature type="transmembrane region" description="Helical" evidence="8">
    <location>
        <begin position="127"/>
        <end position="150"/>
    </location>
</feature>
<keyword evidence="6 8" id="KW-1133">Transmembrane helix</keyword>
<dbReference type="PANTHER" id="PTHR33908:SF11">
    <property type="entry name" value="MEMBRANE PROTEIN"/>
    <property type="match status" value="1"/>
</dbReference>
<feature type="transmembrane region" description="Helical" evidence="8">
    <location>
        <begin position="320"/>
        <end position="339"/>
    </location>
</feature>
<feature type="transmembrane region" description="Helical" evidence="8">
    <location>
        <begin position="221"/>
        <end position="240"/>
    </location>
</feature>
<keyword evidence="5 8" id="KW-0812">Transmembrane</keyword>
<dbReference type="GO" id="GO:0016763">
    <property type="term" value="F:pentosyltransferase activity"/>
    <property type="evidence" value="ECO:0007669"/>
    <property type="project" value="TreeGrafter"/>
</dbReference>
<dbReference type="PANTHER" id="PTHR33908">
    <property type="entry name" value="MANNOSYLTRANSFERASE YKCB-RELATED"/>
    <property type="match status" value="1"/>
</dbReference>
<name>A0A1G8Y389_ACTMZ</name>
<dbReference type="RefSeq" id="WP_245693930.1">
    <property type="nucleotide sequence ID" value="NZ_FNFM01000003.1"/>
</dbReference>
<keyword evidence="3 10" id="KW-0328">Glycosyltransferase</keyword>
<evidence type="ECO:0000256" key="7">
    <source>
        <dbReference type="ARBA" id="ARBA00023136"/>
    </source>
</evidence>
<dbReference type="EMBL" id="FNFM01000003">
    <property type="protein sequence ID" value="SDJ96904.1"/>
    <property type="molecule type" value="Genomic_DNA"/>
</dbReference>
<feature type="transmembrane region" description="Helical" evidence="8">
    <location>
        <begin position="179"/>
        <end position="209"/>
    </location>
</feature>
<keyword evidence="11" id="KW-1185">Reference proteome</keyword>
<evidence type="ECO:0000313" key="10">
    <source>
        <dbReference type="EMBL" id="SDJ96904.1"/>
    </source>
</evidence>
<keyword evidence="2" id="KW-1003">Cell membrane</keyword>
<organism evidence="10 11">
    <name type="scientific">Actinopolyspora mzabensis</name>
    <dbReference type="NCBI Taxonomy" id="995066"/>
    <lineage>
        <taxon>Bacteria</taxon>
        <taxon>Bacillati</taxon>
        <taxon>Actinomycetota</taxon>
        <taxon>Actinomycetes</taxon>
        <taxon>Actinopolysporales</taxon>
        <taxon>Actinopolysporaceae</taxon>
        <taxon>Actinopolyspora</taxon>
    </lineage>
</organism>
<dbReference type="Pfam" id="PF13231">
    <property type="entry name" value="PMT_2"/>
    <property type="match status" value="1"/>
</dbReference>
<evidence type="ECO:0000259" key="9">
    <source>
        <dbReference type="Pfam" id="PF13231"/>
    </source>
</evidence>
<evidence type="ECO:0000313" key="11">
    <source>
        <dbReference type="Proteomes" id="UP000199213"/>
    </source>
</evidence>